<evidence type="ECO:0000313" key="1">
    <source>
        <dbReference type="EMBL" id="VDI42589.1"/>
    </source>
</evidence>
<accession>A0A8B6F2B5</accession>
<organism evidence="1 2">
    <name type="scientific">Mytilus galloprovincialis</name>
    <name type="common">Mediterranean mussel</name>
    <dbReference type="NCBI Taxonomy" id="29158"/>
    <lineage>
        <taxon>Eukaryota</taxon>
        <taxon>Metazoa</taxon>
        <taxon>Spiralia</taxon>
        <taxon>Lophotrochozoa</taxon>
        <taxon>Mollusca</taxon>
        <taxon>Bivalvia</taxon>
        <taxon>Autobranchia</taxon>
        <taxon>Pteriomorphia</taxon>
        <taxon>Mytilida</taxon>
        <taxon>Mytiloidea</taxon>
        <taxon>Mytilidae</taxon>
        <taxon>Mytilinae</taxon>
        <taxon>Mytilus</taxon>
    </lineage>
</organism>
<feature type="non-terminal residue" evidence="1">
    <location>
        <position position="1"/>
    </location>
</feature>
<dbReference type="Proteomes" id="UP000596742">
    <property type="component" value="Unassembled WGS sequence"/>
</dbReference>
<comment type="caution">
    <text evidence="1">The sequence shown here is derived from an EMBL/GenBank/DDBJ whole genome shotgun (WGS) entry which is preliminary data.</text>
</comment>
<dbReference type="AlphaFoldDB" id="A0A8B6F2B5"/>
<reference evidence="1" key="1">
    <citation type="submission" date="2018-11" db="EMBL/GenBank/DDBJ databases">
        <authorList>
            <person name="Alioto T."/>
            <person name="Alioto T."/>
        </authorList>
    </citation>
    <scope>NUCLEOTIDE SEQUENCE</scope>
</reference>
<gene>
    <name evidence="1" type="ORF">MGAL_10B044097</name>
</gene>
<evidence type="ECO:0000313" key="2">
    <source>
        <dbReference type="Proteomes" id="UP000596742"/>
    </source>
</evidence>
<name>A0A8B6F2B5_MYTGA</name>
<sequence>RLNPLNIKYDNADRIEIKFTSFTVKEAFDKTPCEVESIMKLKVHINHFGSDLFLRRHDTYERSQETVTINYERSLFASNAPTH</sequence>
<dbReference type="EMBL" id="UYJE01006041">
    <property type="protein sequence ID" value="VDI42589.1"/>
    <property type="molecule type" value="Genomic_DNA"/>
</dbReference>
<proteinExistence type="predicted"/>
<protein>
    <submittedName>
        <fullName evidence="1">Uncharacterized protein</fullName>
    </submittedName>
</protein>
<keyword evidence="2" id="KW-1185">Reference proteome</keyword>
<feature type="non-terminal residue" evidence="1">
    <location>
        <position position="83"/>
    </location>
</feature>